<accession>A0A7V0Z580</accession>
<keyword evidence="1" id="KW-1133">Transmembrane helix</keyword>
<organism evidence="2">
    <name type="scientific">candidate division WOR-3 bacterium</name>
    <dbReference type="NCBI Taxonomy" id="2052148"/>
    <lineage>
        <taxon>Bacteria</taxon>
        <taxon>Bacteria division WOR-3</taxon>
    </lineage>
</organism>
<evidence type="ECO:0000256" key="1">
    <source>
        <dbReference type="SAM" id="Phobius"/>
    </source>
</evidence>
<sequence>MNRLTNVYSSGGNQTFTYDKVGNRLAKTVRVILIIQAQIAFIRTIRAGHMIMIIMAISPTVLMAQVLLMTGIID</sequence>
<feature type="transmembrane region" description="Helical" evidence="1">
    <location>
        <begin position="51"/>
        <end position="73"/>
    </location>
</feature>
<keyword evidence="1" id="KW-0472">Membrane</keyword>
<evidence type="ECO:0000313" key="2">
    <source>
        <dbReference type="EMBL" id="HDY58881.1"/>
    </source>
</evidence>
<gene>
    <name evidence="2" type="ORF">ENP86_04935</name>
</gene>
<keyword evidence="1" id="KW-0812">Transmembrane</keyword>
<proteinExistence type="predicted"/>
<reference evidence="2" key="1">
    <citation type="journal article" date="2020" name="mSystems">
        <title>Genome- and Community-Level Interaction Insights into Carbon Utilization and Element Cycling Functions of Hydrothermarchaeota in Hydrothermal Sediment.</title>
        <authorList>
            <person name="Zhou Z."/>
            <person name="Liu Y."/>
            <person name="Xu W."/>
            <person name="Pan J."/>
            <person name="Luo Z.H."/>
            <person name="Li M."/>
        </authorList>
    </citation>
    <scope>NUCLEOTIDE SEQUENCE [LARGE SCALE GENOMIC DNA]</scope>
    <source>
        <strain evidence="2">SpSt-258</strain>
    </source>
</reference>
<dbReference type="EMBL" id="DSKY01000014">
    <property type="protein sequence ID" value="HDY58881.1"/>
    <property type="molecule type" value="Genomic_DNA"/>
</dbReference>
<comment type="caution">
    <text evidence="2">The sequence shown here is derived from an EMBL/GenBank/DDBJ whole genome shotgun (WGS) entry which is preliminary data.</text>
</comment>
<dbReference type="AlphaFoldDB" id="A0A7V0Z580"/>
<protein>
    <recommendedName>
        <fullName evidence="3">RHS repeat protein</fullName>
    </recommendedName>
</protein>
<evidence type="ECO:0008006" key="3">
    <source>
        <dbReference type="Google" id="ProtNLM"/>
    </source>
</evidence>
<name>A0A7V0Z580_UNCW3</name>